<dbReference type="PROSITE" id="PS00600">
    <property type="entry name" value="AA_TRANSFER_CLASS_3"/>
    <property type="match status" value="1"/>
</dbReference>
<feature type="binding site" evidence="9">
    <location>
        <begin position="316"/>
        <end position="317"/>
    </location>
    <ligand>
        <name>pyridoxal 5'-phosphate</name>
        <dbReference type="ChEBI" id="CHEBI:597326"/>
    </ligand>
</feature>
<dbReference type="AlphaFoldDB" id="A0A368LMI3"/>
<comment type="subunit">
    <text evidence="9">Homodimer.</text>
</comment>
<comment type="pathway">
    <text evidence="2 9">Cofactor biosynthesis; biotin biosynthesis; 7,8-diaminononanoate from 8-amino-7-oxononanoate (SAM route): step 1/1.</text>
</comment>
<evidence type="ECO:0000256" key="8">
    <source>
        <dbReference type="ARBA" id="ARBA00048449"/>
    </source>
</evidence>
<dbReference type="InterPro" id="IPR005814">
    <property type="entry name" value="Aminotrans_3"/>
</dbReference>
<feature type="modified residue" description="N6-(pyridoxal phosphate)lysine" evidence="9">
    <location>
        <position position="282"/>
    </location>
</feature>
<keyword evidence="5 9" id="KW-0949">S-adenosyl-L-methionine</keyword>
<dbReference type="Gene3D" id="3.90.1150.10">
    <property type="entry name" value="Aspartate Aminotransferase, domain 1"/>
    <property type="match status" value="1"/>
</dbReference>
<feature type="binding site" evidence="9">
    <location>
        <position position="282"/>
    </location>
    <ligand>
        <name>substrate</name>
    </ligand>
</feature>
<evidence type="ECO:0000313" key="10">
    <source>
        <dbReference type="EMBL" id="RCS72996.1"/>
    </source>
</evidence>
<feature type="binding site" evidence="9">
    <location>
        <position position="315"/>
    </location>
    <ligand>
        <name>substrate</name>
    </ligand>
</feature>
<evidence type="ECO:0000256" key="6">
    <source>
        <dbReference type="ARBA" id="ARBA00022756"/>
    </source>
</evidence>
<dbReference type="EC" id="2.6.1.62" evidence="9"/>
<evidence type="ECO:0000256" key="9">
    <source>
        <dbReference type="HAMAP-Rule" id="MF_00834"/>
    </source>
</evidence>
<dbReference type="NCBIfam" id="NF005940">
    <property type="entry name" value="PRK07986.1"/>
    <property type="match status" value="1"/>
</dbReference>
<feature type="binding site" evidence="9">
    <location>
        <position position="147"/>
    </location>
    <ligand>
        <name>substrate</name>
    </ligand>
</feature>
<dbReference type="NCBIfam" id="NF004624">
    <property type="entry name" value="PRK05964.1"/>
    <property type="match status" value="1"/>
</dbReference>
<dbReference type="InterPro" id="IPR015422">
    <property type="entry name" value="PyrdxlP-dep_Trfase_small"/>
</dbReference>
<evidence type="ECO:0000256" key="1">
    <source>
        <dbReference type="ARBA" id="ARBA00001933"/>
    </source>
</evidence>
<dbReference type="PANTHER" id="PTHR42684:SF17">
    <property type="entry name" value="ADENOSYLMETHIONINE-8-AMINO-7-OXONONANOATE AMINOTRANSFERASE"/>
    <property type="match status" value="1"/>
</dbReference>
<accession>A0A368LMI3</accession>
<evidence type="ECO:0000256" key="5">
    <source>
        <dbReference type="ARBA" id="ARBA00022691"/>
    </source>
</evidence>
<proteinExistence type="inferred from homology"/>
<dbReference type="SUPFAM" id="SSF53383">
    <property type="entry name" value="PLP-dependent transferases"/>
    <property type="match status" value="1"/>
</dbReference>
<feature type="binding site" evidence="9">
    <location>
        <position position="399"/>
    </location>
    <ligand>
        <name>substrate</name>
    </ligand>
</feature>
<comment type="catalytic activity">
    <reaction evidence="8 9">
        <text>(8S)-8-amino-7-oxononanoate + S-adenosyl-L-methionine = S-adenosyl-4-methylsulfanyl-2-oxobutanoate + (7R,8S)-7,8-diammoniononanoate</text>
        <dbReference type="Rhea" id="RHEA:16861"/>
        <dbReference type="ChEBI" id="CHEBI:16490"/>
        <dbReference type="ChEBI" id="CHEBI:59789"/>
        <dbReference type="ChEBI" id="CHEBI:149468"/>
        <dbReference type="ChEBI" id="CHEBI:149469"/>
        <dbReference type="EC" id="2.6.1.62"/>
    </reaction>
</comment>
<reference evidence="10 11" key="1">
    <citation type="journal article" date="2017" name="Elife">
        <title>Extensive horizontal gene transfer in cheese-associated bacteria.</title>
        <authorList>
            <person name="Bonham K.S."/>
            <person name="Wolfe B.E."/>
            <person name="Dutton R.J."/>
        </authorList>
    </citation>
    <scope>NUCLEOTIDE SEQUENCE [LARGE SCALE GENOMIC DNA]</scope>
    <source>
        <strain evidence="10 11">JB196</strain>
    </source>
</reference>
<organism evidence="10 11">
    <name type="scientific">Vibrio casei</name>
    <dbReference type="NCBI Taxonomy" id="673372"/>
    <lineage>
        <taxon>Bacteria</taxon>
        <taxon>Pseudomonadati</taxon>
        <taxon>Pseudomonadota</taxon>
        <taxon>Gammaproteobacteria</taxon>
        <taxon>Vibrionales</taxon>
        <taxon>Vibrionaceae</taxon>
        <taxon>Vibrio</taxon>
    </lineage>
</organism>
<feature type="binding site" evidence="9">
    <location>
        <position position="253"/>
    </location>
    <ligand>
        <name>pyridoxal 5'-phosphate</name>
        <dbReference type="ChEBI" id="CHEBI:597326"/>
    </ligand>
</feature>
<dbReference type="PANTHER" id="PTHR42684">
    <property type="entry name" value="ADENOSYLMETHIONINE-8-AMINO-7-OXONONANOATE AMINOTRANSFERASE"/>
    <property type="match status" value="1"/>
</dbReference>
<keyword evidence="7 9" id="KW-0663">Pyridoxal phosphate</keyword>
<dbReference type="UniPathway" id="UPA00078">
    <property type="reaction ID" value="UER00160"/>
</dbReference>
<comment type="subcellular location">
    <subcellularLocation>
        <location evidence="9">Cytoplasm</location>
    </subcellularLocation>
</comment>
<keyword evidence="11" id="KW-1185">Reference proteome</keyword>
<feature type="binding site" evidence="9">
    <location>
        <position position="49"/>
    </location>
    <ligand>
        <name>substrate</name>
    </ligand>
</feature>
<name>A0A368LMI3_9VIBR</name>
<comment type="cofactor">
    <cofactor evidence="1 9">
        <name>pyridoxal 5'-phosphate</name>
        <dbReference type="ChEBI" id="CHEBI:597326"/>
    </cofactor>
</comment>
<keyword evidence="4 9" id="KW-0808">Transferase</keyword>
<comment type="caution">
    <text evidence="10">The sequence shown here is derived from an EMBL/GenBank/DDBJ whole genome shotgun (WGS) entry which is preliminary data.</text>
</comment>
<comment type="similarity">
    <text evidence="9">Belongs to the class-III pyridoxal-phosphate-dependent aminotransferase family. BioA subfamily.</text>
</comment>
<dbReference type="GO" id="GO:0004015">
    <property type="term" value="F:adenosylmethionine-8-amino-7-oxononanoate transaminase activity"/>
    <property type="evidence" value="ECO:0007669"/>
    <property type="project" value="UniProtKB-UniRule"/>
</dbReference>
<dbReference type="InterPro" id="IPR049704">
    <property type="entry name" value="Aminotrans_3_PPA_site"/>
</dbReference>
<feature type="binding site" evidence="9">
    <location>
        <begin position="109"/>
        <end position="110"/>
    </location>
    <ligand>
        <name>pyridoxal 5'-phosphate</name>
        <dbReference type="ChEBI" id="CHEBI:597326"/>
    </ligand>
</feature>
<feature type="site" description="Participates in the substrate recognition with KAPA and in a stacking interaction with the adenine ring of SAM" evidence="9">
    <location>
        <position position="14"/>
    </location>
</feature>
<evidence type="ECO:0000256" key="2">
    <source>
        <dbReference type="ARBA" id="ARBA00005063"/>
    </source>
</evidence>
<keyword evidence="6 9" id="KW-0093">Biotin biosynthesis</keyword>
<dbReference type="GO" id="GO:0009102">
    <property type="term" value="P:biotin biosynthetic process"/>
    <property type="evidence" value="ECO:0007669"/>
    <property type="project" value="UniProtKB-UniRule"/>
</dbReference>
<dbReference type="GO" id="GO:0005737">
    <property type="term" value="C:cytoplasm"/>
    <property type="evidence" value="ECO:0007669"/>
    <property type="project" value="UniProtKB-SubCell"/>
</dbReference>
<dbReference type="Gene3D" id="3.40.640.10">
    <property type="entry name" value="Type I PLP-dependent aspartate aminotransferase-like (Major domain)"/>
    <property type="match status" value="1"/>
</dbReference>
<dbReference type="Proteomes" id="UP000252479">
    <property type="component" value="Unassembled WGS sequence"/>
</dbReference>
<evidence type="ECO:0000256" key="7">
    <source>
        <dbReference type="ARBA" id="ARBA00022898"/>
    </source>
</evidence>
<dbReference type="HAMAP" id="MF_00834">
    <property type="entry name" value="BioA"/>
    <property type="match status" value="1"/>
</dbReference>
<evidence type="ECO:0000313" key="11">
    <source>
        <dbReference type="Proteomes" id="UP000252479"/>
    </source>
</evidence>
<dbReference type="EMBL" id="QPGL01000001">
    <property type="protein sequence ID" value="RCS72996.1"/>
    <property type="molecule type" value="Genomic_DNA"/>
</dbReference>
<keyword evidence="9" id="KW-0963">Cytoplasm</keyword>
<dbReference type="GeneID" id="303188235"/>
<dbReference type="CDD" id="cd00610">
    <property type="entry name" value="OAT_like"/>
    <property type="match status" value="1"/>
</dbReference>
<dbReference type="GO" id="GO:0030170">
    <property type="term" value="F:pyridoxal phosphate binding"/>
    <property type="evidence" value="ECO:0007669"/>
    <property type="project" value="UniProtKB-UniRule"/>
</dbReference>
<dbReference type="FunFam" id="3.40.640.10:FF:000041">
    <property type="entry name" value="Adenosylmethionine-8-amino-7-oxononanoate aminotransferase"/>
    <property type="match status" value="1"/>
</dbReference>
<gene>
    <name evidence="9" type="primary">bioA</name>
    <name evidence="10" type="ORF">CIK83_04855</name>
</gene>
<evidence type="ECO:0000256" key="3">
    <source>
        <dbReference type="ARBA" id="ARBA00022576"/>
    </source>
</evidence>
<evidence type="ECO:0000256" key="4">
    <source>
        <dbReference type="ARBA" id="ARBA00022679"/>
    </source>
</evidence>
<keyword evidence="3 9" id="KW-0032">Aminotransferase</keyword>
<dbReference type="InterPro" id="IPR015424">
    <property type="entry name" value="PyrdxlP-dep_Trfase"/>
</dbReference>
<dbReference type="InterPro" id="IPR005815">
    <property type="entry name" value="BioA"/>
</dbReference>
<comment type="function">
    <text evidence="9">Catalyzes the transfer of the alpha-amino group from S-adenosyl-L-methionine (SAM) to 7-keto-8-aminopelargonic acid (KAPA) to form 7,8-diaminopelargonic acid (DAPA). It is the only aminotransferase known to utilize SAM as an amino donor.</text>
</comment>
<dbReference type="Pfam" id="PF00202">
    <property type="entry name" value="Aminotran_3"/>
    <property type="match status" value="1"/>
</dbReference>
<sequence length="436" mass="48893">MDLQFNKKHIWHPYTSTINPLPCFPVQSAHGVCIQLETGEKLIDGMSSWWSAIHGYNHPDLNKAAHAQINEMSHVMFGGLTHEPAIALCKNILELVPRNLEHVFLADSGSVAVEVSLKMALQYWYAKHEQDPTIPMRSKFLTLEHGYHGDTFAAMSVTDPNNSMHKMYKGFLPEHIFAQSPACYQIKKGQWPAFNSQDIVDFETKIVQQHNEIAAVILEPIVQGAGGMRFYHPEFLVKVRQLCDRFGILLILDEIATGFGRTGKLFACEHANIQPDILCIGKALTSGYMTLAATITSKTVADTVCSSEASCFMHGPTFMANPLACAVATASLNLIKQNNWKHQISTIETIFEEKLPKLQKYPQVKEVRWLGAIGVIETFKPVNMAIIQQHFVDHGVWIRPFGKLIYLMPPYISQPIEIEKLIVAIESAVNSSECFM</sequence>
<protein>
    <recommendedName>
        <fullName evidence="9">Adenosylmethionine-8-amino-7-oxononanoate aminotransferase</fullName>
        <ecNumber evidence="9">2.6.1.62</ecNumber>
    </recommendedName>
    <alternativeName>
        <fullName evidence="9">7,8-diamino-pelargonic acid aminotransferase</fullName>
        <shortName evidence="9">DAPA AT</shortName>
        <shortName evidence="9">DAPA aminotransferase</shortName>
    </alternativeName>
    <alternativeName>
        <fullName evidence="9">7,8-diaminononanoate synthase</fullName>
        <shortName evidence="9">DANS</shortName>
    </alternativeName>
    <alternativeName>
        <fullName evidence="9">Diaminopelargonic acid synthase</fullName>
    </alternativeName>
</protein>
<dbReference type="NCBIfam" id="TIGR00508">
    <property type="entry name" value="bioA"/>
    <property type="match status" value="1"/>
</dbReference>
<dbReference type="RefSeq" id="WP_086961048.1">
    <property type="nucleotide sequence ID" value="NZ_FUKS01000036.1"/>
</dbReference>
<dbReference type="InterPro" id="IPR015421">
    <property type="entry name" value="PyrdxlP-dep_Trfase_major"/>
</dbReference>